<dbReference type="InterPro" id="IPR013881">
    <property type="entry name" value="Pre-mRNA_splic_Prp3_dom"/>
</dbReference>
<evidence type="ECO:0000256" key="2">
    <source>
        <dbReference type="ARBA" id="ARBA00022664"/>
    </source>
</evidence>
<dbReference type="EMBL" id="MU006001">
    <property type="protein sequence ID" value="KAF2858905.1"/>
    <property type="molecule type" value="Genomic_DNA"/>
</dbReference>
<evidence type="ECO:0000259" key="7">
    <source>
        <dbReference type="Pfam" id="PF08572"/>
    </source>
</evidence>
<dbReference type="GO" id="GO:0000398">
    <property type="term" value="P:mRNA splicing, via spliceosome"/>
    <property type="evidence" value="ECO:0007669"/>
    <property type="project" value="InterPro"/>
</dbReference>
<feature type="compositionally biased region" description="Basic and acidic residues" evidence="5">
    <location>
        <begin position="128"/>
        <end position="145"/>
    </location>
</feature>
<dbReference type="AlphaFoldDB" id="A0A6A7BW13"/>
<dbReference type="OrthoDB" id="10264544at2759"/>
<name>A0A6A7BW13_9PEZI</name>
<evidence type="ECO:0000256" key="5">
    <source>
        <dbReference type="SAM" id="MobiDB-lite"/>
    </source>
</evidence>
<feature type="compositionally biased region" description="Low complexity" evidence="5">
    <location>
        <begin position="106"/>
        <end position="119"/>
    </location>
</feature>
<feature type="compositionally biased region" description="Basic and acidic residues" evidence="5">
    <location>
        <begin position="90"/>
        <end position="105"/>
    </location>
</feature>
<comment type="subcellular location">
    <subcellularLocation>
        <location evidence="1">Nucleus</location>
    </subcellularLocation>
</comment>
<accession>A0A6A7BW13</accession>
<proteinExistence type="predicted"/>
<dbReference type="InterPro" id="IPR027104">
    <property type="entry name" value="Prp3"/>
</dbReference>
<dbReference type="Pfam" id="PF08572">
    <property type="entry name" value="PRP3"/>
    <property type="match status" value="1"/>
</dbReference>
<sequence>MATMSKRPPPMDSETPEAKRLRSADGEEAEAERKRAETRARMEAIKAKLAAKKATTPAVVPDPTSASTSAPPPPSASTPVPPPAPEDDLESKKAKAQRQIEEIKAKLAAKNRGAPAAAAPSPSVKQQTELERRTAEVNRRLDKQQRLGLAPRRTEESNTARGGLAVGLHPSLLGDVAPKPKTAPKPRPDKAAANPYLSIPDSDPEPQNHDPSLTTKKPGERKSRQLVFNQKGKFEAQARALRDQARLEQMKLRIAEEARKHAIEVELDKAFLVPLPPETEWWDEGLISPSGDYKITTPDSIITALVQHPVILQPPQEKFTPGLKPLPLTTKEQKKLRRQRRTADMKEEQAKIRLGLVEPPPPKAKKSNMMRIYGDLAIQDPTAVQTLVNAQIAQRAEQHKAANAERQLSPSARAAKLQSQQAADEAKGVFVAVFAIKSLCSGKHRYLVDINAKQNALTGIVILNPEMNLVLVEGGAHSIKKYKKLLLSRVRWEENVLPLNATGGSTTFVAHAEEEGTAKWISPVDDEGKMKDLSGNVCRLIWEGSVATRGFKRWGSKICETDGEARDALRRNKMENMWTLARSRALEEEEEEGV</sequence>
<evidence type="ECO:0000313" key="8">
    <source>
        <dbReference type="EMBL" id="KAF2858905.1"/>
    </source>
</evidence>
<reference evidence="8" key="1">
    <citation type="journal article" date="2020" name="Stud. Mycol.">
        <title>101 Dothideomycetes genomes: a test case for predicting lifestyles and emergence of pathogens.</title>
        <authorList>
            <person name="Haridas S."/>
            <person name="Albert R."/>
            <person name="Binder M."/>
            <person name="Bloem J."/>
            <person name="Labutti K."/>
            <person name="Salamov A."/>
            <person name="Andreopoulos B."/>
            <person name="Baker S."/>
            <person name="Barry K."/>
            <person name="Bills G."/>
            <person name="Bluhm B."/>
            <person name="Cannon C."/>
            <person name="Castanera R."/>
            <person name="Culley D."/>
            <person name="Daum C."/>
            <person name="Ezra D."/>
            <person name="Gonzalez J."/>
            <person name="Henrissat B."/>
            <person name="Kuo A."/>
            <person name="Liang C."/>
            <person name="Lipzen A."/>
            <person name="Lutzoni F."/>
            <person name="Magnuson J."/>
            <person name="Mondo S."/>
            <person name="Nolan M."/>
            <person name="Ohm R."/>
            <person name="Pangilinan J."/>
            <person name="Park H.-J."/>
            <person name="Ramirez L."/>
            <person name="Alfaro M."/>
            <person name="Sun H."/>
            <person name="Tritt A."/>
            <person name="Yoshinaga Y."/>
            <person name="Zwiers L.-H."/>
            <person name="Turgeon B."/>
            <person name="Goodwin S."/>
            <person name="Spatafora J."/>
            <person name="Crous P."/>
            <person name="Grigoriev I."/>
        </authorList>
    </citation>
    <scope>NUCLEOTIDE SEQUENCE</scope>
    <source>
        <strain evidence="8">CBS 480.64</strain>
    </source>
</reference>
<keyword evidence="3" id="KW-0508">mRNA splicing</keyword>
<feature type="domain" description="Small nuclear ribonucleoprotein Prp3 C-terminal" evidence="6">
    <location>
        <begin position="432"/>
        <end position="581"/>
    </location>
</feature>
<dbReference type="PANTHER" id="PTHR14212">
    <property type="entry name" value="U4/U6-ASSOCIATED RNA SPLICING FACTOR-RELATED"/>
    <property type="match status" value="1"/>
</dbReference>
<keyword evidence="2" id="KW-0507">mRNA processing</keyword>
<dbReference type="CDD" id="cd24162">
    <property type="entry name" value="Prp3_C"/>
    <property type="match status" value="1"/>
</dbReference>
<dbReference type="Proteomes" id="UP000799421">
    <property type="component" value="Unassembled WGS sequence"/>
</dbReference>
<dbReference type="GO" id="GO:0046540">
    <property type="term" value="C:U4/U6 x U5 tri-snRNP complex"/>
    <property type="evidence" value="ECO:0007669"/>
    <property type="project" value="InterPro"/>
</dbReference>
<feature type="compositionally biased region" description="Pro residues" evidence="5">
    <location>
        <begin position="70"/>
        <end position="84"/>
    </location>
</feature>
<evidence type="ECO:0000256" key="1">
    <source>
        <dbReference type="ARBA" id="ARBA00004123"/>
    </source>
</evidence>
<evidence type="ECO:0000259" key="6">
    <source>
        <dbReference type="Pfam" id="PF06544"/>
    </source>
</evidence>
<keyword evidence="4" id="KW-0539">Nucleus</keyword>
<organism evidence="8 9">
    <name type="scientific">Piedraia hortae CBS 480.64</name>
    <dbReference type="NCBI Taxonomy" id="1314780"/>
    <lineage>
        <taxon>Eukaryota</taxon>
        <taxon>Fungi</taxon>
        <taxon>Dikarya</taxon>
        <taxon>Ascomycota</taxon>
        <taxon>Pezizomycotina</taxon>
        <taxon>Dothideomycetes</taxon>
        <taxon>Dothideomycetidae</taxon>
        <taxon>Capnodiales</taxon>
        <taxon>Piedraiaceae</taxon>
        <taxon>Piedraia</taxon>
    </lineage>
</organism>
<dbReference type="PANTHER" id="PTHR14212:SF0">
    <property type="entry name" value="U4_U6 SMALL NUCLEAR RIBONUCLEOPROTEIN PRP3"/>
    <property type="match status" value="1"/>
</dbReference>
<dbReference type="InterPro" id="IPR010541">
    <property type="entry name" value="Prp3_C"/>
</dbReference>
<keyword evidence="9" id="KW-1185">Reference proteome</keyword>
<feature type="domain" description="Pre-mRNA-splicing factor 3" evidence="7">
    <location>
        <begin position="210"/>
        <end position="408"/>
    </location>
</feature>
<protein>
    <submittedName>
        <fullName evidence="8">PRP3-domain-containing protein</fullName>
    </submittedName>
</protein>
<evidence type="ECO:0000256" key="3">
    <source>
        <dbReference type="ARBA" id="ARBA00023187"/>
    </source>
</evidence>
<evidence type="ECO:0000313" key="9">
    <source>
        <dbReference type="Proteomes" id="UP000799421"/>
    </source>
</evidence>
<evidence type="ECO:0000256" key="4">
    <source>
        <dbReference type="ARBA" id="ARBA00023242"/>
    </source>
</evidence>
<gene>
    <name evidence="8" type="ORF">K470DRAFT_259404</name>
</gene>
<feature type="compositionally biased region" description="Basic and acidic residues" evidence="5">
    <location>
        <begin position="16"/>
        <end position="46"/>
    </location>
</feature>
<feature type="region of interest" description="Disordered" evidence="5">
    <location>
        <begin position="1"/>
        <end position="223"/>
    </location>
</feature>
<dbReference type="Pfam" id="PF06544">
    <property type="entry name" value="Prp3_C"/>
    <property type="match status" value="1"/>
</dbReference>